<sequence>MQACMRPSATFGPNCHRTPNQTTFQGTFSFAPTEFVADTISMPPAPAMPLLDYYMPGGMPMVLRPTLTPFFYGYPNAPEPSLPTPLQAVPQHMPSQHPSHLSYQMGPQPGHPQSVPHVRSALAPETRTLERKKKVLQVLNPNTHAVVDLAEVSKGTEVSDAVPPSTPVAPGESPPTKNVGDYTFERPAPVHKPLIPLEELQDKVAKVELVPEEEVLPEDVNIADDIQDDQNDMEAPIPNADAVTTDSKVARLLGETTDVESSAVSDEGEDDDVGRRIYNREFLLKCKDSPITQCPPEDFQVNRNMNRPGQRVIRLNTTIIVKRVEGAFVPSRLKKKDTDGGADRRQLSTELNVILNRLSEANLQETVKEIRKLNFNSPEDLQLLAKLVFQKAIYQSKYSKTFAILCKQLKGFNAQGSENLEVLVIQQSQELFNTPLDVLIAELNAIIDSKIEAAKDESIKKILREDRETNILKKTEAYYGNITFLAELYLCRLFSAKSILQCLRKLKDSTAPESLTSLITLVQTCGPELEQQAKSQLDECFAKLNTYTKSEKVPAHQQYKIQELCERRARGWKKDPAQAATPAEMPSRRPTDEKPRYSQIQPPVETKRKLPQSVNQLMPSSLAVTRQPCEARKLGPAVGNWSQGSGQLKTPADDTSLCAQSSLNSVDFSSNQSGKGVLLSAANRSREASPRVHAPHNVWTHRQSVNAKIREEYSTVLERNRNKARKIIDVLRYGDEDGSFVQDLTEQDRCAVLHSVIELSMERDEKLRDAVGKFLAELIGNQIAPSDLESGCKMFFEKCDDDFLEDYPKGWEYIAQILQHLIQPDGAYFPTLLSILRHLHTNGRGATVLAHCFRLSAKRLGEEPVVSRWLAHRLDWKELGVLGDISDFVEKHMVQFTVSPVLCGPLKQLADLCQSSSTSIEQITAFFKRFSSVPPNFVRSCVQTMITNSTGLQRSSIDQRVLGLSILVDHKPDREAEVVQALTECSHPSVDQWRKSLLDKKVISSEALRTSNDSITKTLLHNV</sequence>
<dbReference type="OrthoDB" id="514777at2759"/>
<dbReference type="AlphaFoldDB" id="A0A504YJY1"/>
<reference evidence="6 7" key="1">
    <citation type="submission" date="2019-04" db="EMBL/GenBank/DDBJ databases">
        <title>Annotation for the trematode Fasciola gigantica.</title>
        <authorList>
            <person name="Choi Y.-J."/>
        </authorList>
    </citation>
    <scope>NUCLEOTIDE SEQUENCE [LARGE SCALE GENOMIC DNA]</scope>
    <source>
        <strain evidence="6">Uganda_cow_1</strain>
    </source>
</reference>
<gene>
    <name evidence="6" type="ORF">FGIG_00219</name>
</gene>
<comment type="similarity">
    <text evidence="1">Belongs to the eukaryotic initiation factor 4G family.</text>
</comment>
<dbReference type="PANTHER" id="PTHR23253">
    <property type="entry name" value="EUKARYOTIC TRANSLATION INITIATION FACTOR 4 GAMMA"/>
    <property type="match status" value="1"/>
</dbReference>
<feature type="compositionally biased region" description="Polar residues" evidence="4">
    <location>
        <begin position="93"/>
        <end position="102"/>
    </location>
</feature>
<evidence type="ECO:0000256" key="4">
    <source>
        <dbReference type="SAM" id="MobiDB-lite"/>
    </source>
</evidence>
<accession>A0A504YJY1</accession>
<dbReference type="Pfam" id="PF02854">
    <property type="entry name" value="MIF4G"/>
    <property type="match status" value="1"/>
</dbReference>
<evidence type="ECO:0000256" key="3">
    <source>
        <dbReference type="ARBA" id="ARBA00022917"/>
    </source>
</evidence>
<proteinExistence type="inferred from homology"/>
<dbReference type="Pfam" id="PF02847">
    <property type="entry name" value="MA3"/>
    <property type="match status" value="1"/>
</dbReference>
<dbReference type="STRING" id="46835.A0A504YJY1"/>
<keyword evidence="3" id="KW-0648">Protein biosynthesis</keyword>
<evidence type="ECO:0000256" key="2">
    <source>
        <dbReference type="ARBA" id="ARBA00022540"/>
    </source>
</evidence>
<dbReference type="EMBL" id="SUNJ01009106">
    <property type="protein sequence ID" value="TPP60681.1"/>
    <property type="molecule type" value="Genomic_DNA"/>
</dbReference>
<dbReference type="SMART" id="SM00543">
    <property type="entry name" value="MIF4G"/>
    <property type="match status" value="1"/>
</dbReference>
<dbReference type="InterPro" id="IPR016024">
    <property type="entry name" value="ARM-type_fold"/>
</dbReference>
<dbReference type="GO" id="GO:0003743">
    <property type="term" value="F:translation initiation factor activity"/>
    <property type="evidence" value="ECO:0007669"/>
    <property type="project" value="UniProtKB-KW"/>
</dbReference>
<feature type="compositionally biased region" description="Basic and acidic residues" evidence="4">
    <location>
        <begin position="586"/>
        <end position="596"/>
    </location>
</feature>
<dbReference type="Proteomes" id="UP000316759">
    <property type="component" value="Unassembled WGS sequence"/>
</dbReference>
<keyword evidence="2" id="KW-0396">Initiation factor</keyword>
<dbReference type="Gene3D" id="1.25.40.180">
    <property type="match status" value="2"/>
</dbReference>
<protein>
    <recommendedName>
        <fullName evidence="5">MI domain-containing protein</fullName>
    </recommendedName>
</protein>
<keyword evidence="7" id="KW-1185">Reference proteome</keyword>
<name>A0A504YJY1_FASGI</name>
<organism evidence="6 7">
    <name type="scientific">Fasciola gigantica</name>
    <name type="common">Giant liver fluke</name>
    <dbReference type="NCBI Taxonomy" id="46835"/>
    <lineage>
        <taxon>Eukaryota</taxon>
        <taxon>Metazoa</taxon>
        <taxon>Spiralia</taxon>
        <taxon>Lophotrochozoa</taxon>
        <taxon>Platyhelminthes</taxon>
        <taxon>Trematoda</taxon>
        <taxon>Digenea</taxon>
        <taxon>Plagiorchiida</taxon>
        <taxon>Echinostomata</taxon>
        <taxon>Echinostomatoidea</taxon>
        <taxon>Fasciolidae</taxon>
        <taxon>Fasciola</taxon>
    </lineage>
</organism>
<dbReference type="InterPro" id="IPR003890">
    <property type="entry name" value="MIF4G-like_typ-3"/>
</dbReference>
<evidence type="ECO:0000313" key="6">
    <source>
        <dbReference type="EMBL" id="TPP60681.1"/>
    </source>
</evidence>
<feature type="region of interest" description="Disordered" evidence="4">
    <location>
        <begin position="90"/>
        <end position="117"/>
    </location>
</feature>
<dbReference type="GO" id="GO:0003723">
    <property type="term" value="F:RNA binding"/>
    <property type="evidence" value="ECO:0007669"/>
    <property type="project" value="InterPro"/>
</dbReference>
<feature type="region of interest" description="Disordered" evidence="4">
    <location>
        <begin position="157"/>
        <end position="178"/>
    </location>
</feature>
<dbReference type="InterPro" id="IPR003891">
    <property type="entry name" value="Initiation_fac_eIF4g_MI"/>
</dbReference>
<evidence type="ECO:0000256" key="1">
    <source>
        <dbReference type="ARBA" id="ARBA00005775"/>
    </source>
</evidence>
<evidence type="ECO:0000313" key="7">
    <source>
        <dbReference type="Proteomes" id="UP000316759"/>
    </source>
</evidence>
<dbReference type="PROSITE" id="PS51366">
    <property type="entry name" value="MI"/>
    <property type="match status" value="1"/>
</dbReference>
<feature type="domain" description="MI" evidence="5">
    <location>
        <begin position="716"/>
        <end position="837"/>
    </location>
</feature>
<comment type="caution">
    <text evidence="6">The sequence shown here is derived from an EMBL/GenBank/DDBJ whole genome shotgun (WGS) entry which is preliminary data.</text>
</comment>
<evidence type="ECO:0000259" key="5">
    <source>
        <dbReference type="PROSITE" id="PS51366"/>
    </source>
</evidence>
<dbReference type="SUPFAM" id="SSF48371">
    <property type="entry name" value="ARM repeat"/>
    <property type="match status" value="2"/>
</dbReference>
<feature type="region of interest" description="Disordered" evidence="4">
    <location>
        <begin position="572"/>
        <end position="613"/>
    </location>
</feature>